<dbReference type="PANTHER" id="PTHR43880:SF12">
    <property type="entry name" value="ALCOHOL DEHYDROGENASE CLASS-3"/>
    <property type="match status" value="1"/>
</dbReference>
<dbReference type="Gene3D" id="3.40.50.720">
    <property type="entry name" value="NAD(P)-binding Rossmann-like Domain"/>
    <property type="match status" value="1"/>
</dbReference>
<evidence type="ECO:0000256" key="3">
    <source>
        <dbReference type="ARBA" id="ARBA00022833"/>
    </source>
</evidence>
<evidence type="ECO:0000256" key="6">
    <source>
        <dbReference type="RuleBase" id="RU361277"/>
    </source>
</evidence>
<organism evidence="8 9">
    <name type="scientific">Pseudolactococcus piscium MKFS47</name>
    <dbReference type="NCBI Taxonomy" id="297352"/>
    <lineage>
        <taxon>Bacteria</taxon>
        <taxon>Bacillati</taxon>
        <taxon>Bacillota</taxon>
        <taxon>Bacilli</taxon>
        <taxon>Lactobacillales</taxon>
        <taxon>Streptococcaceae</taxon>
        <taxon>Pseudolactococcus</taxon>
    </lineage>
</organism>
<dbReference type="Pfam" id="PF00107">
    <property type="entry name" value="ADH_zinc_N"/>
    <property type="match status" value="1"/>
</dbReference>
<dbReference type="SUPFAM" id="SSF51735">
    <property type="entry name" value="NAD(P)-binding Rossmann-fold domains"/>
    <property type="match status" value="1"/>
</dbReference>
<dbReference type="SUPFAM" id="SSF50129">
    <property type="entry name" value="GroES-like"/>
    <property type="match status" value="1"/>
</dbReference>
<sequence>MKMKAAVVASAGENYKIEELNLVEPKETDVLVKIVASGICRSDYAERQGSSVPFPVVLGHEGSGIVEKVGSGVSTVKPGDHVILSYGYCEACQRCHEGHPSSCKHWLDINNSGFNTRGEHVFKKDSGIEVKNFFNQSSFATYSLVDQSNIVKVDKDIDLRILGPLGCGLGTGSGAVLEVLHPKAGESIAVFGTGAVGFAALMAAKIAGCKTIIALDINEARLETAKKLGATHVINSGIASEQVVSKVREITNGEGVDYTIDTSGVQLVMKQAMAVLANGGTFVPLAVTNKNLELNTFFDLVFGNKKIVGCLIGDTIPRYHLPRLIDFYKAGNFPFDQFIKFYDFEDIVQAEADSVSGKTLKSVVVMDKGYQPPTANA</sequence>
<dbReference type="InterPro" id="IPR002328">
    <property type="entry name" value="ADH_Zn_CS"/>
</dbReference>
<dbReference type="GO" id="GO:0005829">
    <property type="term" value="C:cytosol"/>
    <property type="evidence" value="ECO:0007669"/>
    <property type="project" value="TreeGrafter"/>
</dbReference>
<evidence type="ECO:0000256" key="5">
    <source>
        <dbReference type="ARBA" id="ARBA00023027"/>
    </source>
</evidence>
<dbReference type="GO" id="GO:0046294">
    <property type="term" value="P:formaldehyde catabolic process"/>
    <property type="evidence" value="ECO:0007669"/>
    <property type="project" value="TreeGrafter"/>
</dbReference>
<dbReference type="PROSITE" id="PS00059">
    <property type="entry name" value="ADH_ZINC"/>
    <property type="match status" value="1"/>
</dbReference>
<dbReference type="PANTHER" id="PTHR43880">
    <property type="entry name" value="ALCOHOL DEHYDROGENASE"/>
    <property type="match status" value="1"/>
</dbReference>
<dbReference type="FunFam" id="3.40.50.720:FF:000003">
    <property type="entry name" value="S-(hydroxymethyl)glutathione dehydrogenase"/>
    <property type="match status" value="1"/>
</dbReference>
<evidence type="ECO:0000256" key="2">
    <source>
        <dbReference type="ARBA" id="ARBA00022723"/>
    </source>
</evidence>
<dbReference type="InterPro" id="IPR036291">
    <property type="entry name" value="NAD(P)-bd_dom_sf"/>
</dbReference>
<dbReference type="CDD" id="cd08278">
    <property type="entry name" value="benzyl_alcohol_DH"/>
    <property type="match status" value="1"/>
</dbReference>
<proteinExistence type="inferred from homology"/>
<accession>A0A0D6DVF6</accession>
<dbReference type="InterPro" id="IPR013149">
    <property type="entry name" value="ADH-like_C"/>
</dbReference>
<dbReference type="STRING" id="1364.LP2241_20170"/>
<protein>
    <submittedName>
        <fullName evidence="8">Aryl-alcohol dehydrogenase AdhC</fullName>
    </submittedName>
</protein>
<keyword evidence="2 6" id="KW-0479">Metal-binding</keyword>
<keyword evidence="3 6" id="KW-0862">Zinc</keyword>
<keyword evidence="4" id="KW-0560">Oxidoreductase</keyword>
<name>A0A0D6DVF6_9LACT</name>
<evidence type="ECO:0000256" key="4">
    <source>
        <dbReference type="ARBA" id="ARBA00023002"/>
    </source>
</evidence>
<dbReference type="InterPro" id="IPR013154">
    <property type="entry name" value="ADH-like_N"/>
</dbReference>
<comment type="similarity">
    <text evidence="6">Belongs to the zinc-containing alcohol dehydrogenase family.</text>
</comment>
<feature type="domain" description="Enoyl reductase (ER)" evidence="7">
    <location>
        <begin position="12"/>
        <end position="364"/>
    </location>
</feature>
<dbReference type="Proteomes" id="UP000033166">
    <property type="component" value="Chromosome I"/>
</dbReference>
<dbReference type="GO" id="GO:0008270">
    <property type="term" value="F:zinc ion binding"/>
    <property type="evidence" value="ECO:0007669"/>
    <property type="project" value="InterPro"/>
</dbReference>
<gene>
    <name evidence="8" type="primary">adhC</name>
    <name evidence="8" type="ORF">LACPI_0516</name>
</gene>
<dbReference type="KEGG" id="lpk:LACPI_0516"/>
<dbReference type="EMBL" id="LN774769">
    <property type="protein sequence ID" value="CEN27716.1"/>
    <property type="molecule type" value="Genomic_DNA"/>
</dbReference>
<comment type="cofactor">
    <cofactor evidence="1 6">
        <name>Zn(2+)</name>
        <dbReference type="ChEBI" id="CHEBI:29105"/>
    </cofactor>
</comment>
<evidence type="ECO:0000259" key="7">
    <source>
        <dbReference type="SMART" id="SM00829"/>
    </source>
</evidence>
<dbReference type="InterPro" id="IPR020843">
    <property type="entry name" value="ER"/>
</dbReference>
<dbReference type="Gene3D" id="3.90.180.10">
    <property type="entry name" value="Medium-chain alcohol dehydrogenases, catalytic domain"/>
    <property type="match status" value="1"/>
</dbReference>
<reference evidence="9" key="1">
    <citation type="submission" date="2015-01" db="EMBL/GenBank/DDBJ databases">
        <authorList>
            <person name="Andreevskaya M."/>
        </authorList>
    </citation>
    <scope>NUCLEOTIDE SEQUENCE [LARGE SCALE GENOMIC DNA]</scope>
    <source>
        <strain evidence="9">MKFS47</strain>
    </source>
</reference>
<dbReference type="AlphaFoldDB" id="A0A0D6DVF6"/>
<evidence type="ECO:0000313" key="9">
    <source>
        <dbReference type="Proteomes" id="UP000033166"/>
    </source>
</evidence>
<dbReference type="HOGENOM" id="CLU_026673_14_1_9"/>
<dbReference type="GO" id="GO:0051903">
    <property type="term" value="F:S-(hydroxymethyl)glutathione dehydrogenase [NAD(P)+] activity"/>
    <property type="evidence" value="ECO:0007669"/>
    <property type="project" value="TreeGrafter"/>
</dbReference>
<dbReference type="InterPro" id="IPR011032">
    <property type="entry name" value="GroES-like_sf"/>
</dbReference>
<dbReference type="SMART" id="SM00829">
    <property type="entry name" value="PKS_ER"/>
    <property type="match status" value="1"/>
</dbReference>
<evidence type="ECO:0000256" key="1">
    <source>
        <dbReference type="ARBA" id="ARBA00001947"/>
    </source>
</evidence>
<dbReference type="Pfam" id="PF08240">
    <property type="entry name" value="ADH_N"/>
    <property type="match status" value="1"/>
</dbReference>
<dbReference type="RefSeq" id="WP_047914962.1">
    <property type="nucleotide sequence ID" value="NZ_LN774769.1"/>
</dbReference>
<evidence type="ECO:0000313" key="8">
    <source>
        <dbReference type="EMBL" id="CEN27716.1"/>
    </source>
</evidence>
<keyword evidence="5" id="KW-0520">NAD</keyword>